<dbReference type="AlphaFoldDB" id="A0A4P7N6W6"/>
<reference evidence="3 4" key="1">
    <citation type="journal article" date="2019" name="Mol. Biol. Evol.">
        <title>Blast fungal genomes show frequent chromosomal changes, gene gains and losses, and effector gene turnover.</title>
        <authorList>
            <person name="Gomez Luciano L.B."/>
            <person name="Jason Tsai I."/>
            <person name="Chuma I."/>
            <person name="Tosa Y."/>
            <person name="Chen Y.H."/>
            <person name="Li J.Y."/>
            <person name="Li M.Y."/>
            <person name="Jade Lu M.Y."/>
            <person name="Nakayashiki H."/>
            <person name="Li W.H."/>
        </authorList>
    </citation>
    <scope>NUCLEOTIDE SEQUENCE [LARGE SCALE GENOMIC DNA]</scope>
    <source>
        <strain evidence="3">MZ5-1-6</strain>
    </source>
</reference>
<organism evidence="3 4">
    <name type="scientific">Pyricularia oryzae</name>
    <name type="common">Rice blast fungus</name>
    <name type="synonym">Magnaporthe oryzae</name>
    <dbReference type="NCBI Taxonomy" id="318829"/>
    <lineage>
        <taxon>Eukaryota</taxon>
        <taxon>Fungi</taxon>
        <taxon>Dikarya</taxon>
        <taxon>Ascomycota</taxon>
        <taxon>Pezizomycotina</taxon>
        <taxon>Sordariomycetes</taxon>
        <taxon>Sordariomycetidae</taxon>
        <taxon>Magnaporthales</taxon>
        <taxon>Pyriculariaceae</taxon>
        <taxon>Pyricularia</taxon>
    </lineage>
</organism>
<dbReference type="EMBL" id="CP034205">
    <property type="protein sequence ID" value="QBZ55824.1"/>
    <property type="molecule type" value="Genomic_DNA"/>
</dbReference>
<feature type="chain" id="PRO_5043658049" evidence="2">
    <location>
        <begin position="22"/>
        <end position="290"/>
    </location>
</feature>
<accession>A0A4P7N6W6</accession>
<proteinExistence type="predicted"/>
<feature type="region of interest" description="Disordered" evidence="1">
    <location>
        <begin position="258"/>
        <end position="290"/>
    </location>
</feature>
<keyword evidence="2" id="KW-0732">Signal</keyword>
<evidence type="ECO:0000313" key="4">
    <source>
        <dbReference type="Proteomes" id="UP000294847"/>
    </source>
</evidence>
<feature type="compositionally biased region" description="Low complexity" evidence="1">
    <location>
        <begin position="232"/>
        <end position="242"/>
    </location>
</feature>
<protein>
    <submittedName>
        <fullName evidence="3">Uncharacterized protein</fullName>
    </submittedName>
</protein>
<dbReference type="Proteomes" id="UP000294847">
    <property type="component" value="Chromosome 2"/>
</dbReference>
<feature type="compositionally biased region" description="Low complexity" evidence="1">
    <location>
        <begin position="203"/>
        <end position="219"/>
    </location>
</feature>
<feature type="region of interest" description="Disordered" evidence="1">
    <location>
        <begin position="159"/>
        <end position="244"/>
    </location>
</feature>
<evidence type="ECO:0000313" key="3">
    <source>
        <dbReference type="EMBL" id="QBZ55824.1"/>
    </source>
</evidence>
<evidence type="ECO:0000256" key="1">
    <source>
        <dbReference type="SAM" id="MobiDB-lite"/>
    </source>
</evidence>
<gene>
    <name evidence="3" type="ORF">PoMZ_00727</name>
</gene>
<feature type="signal peptide" evidence="2">
    <location>
        <begin position="1"/>
        <end position="21"/>
    </location>
</feature>
<feature type="compositionally biased region" description="Pro residues" evidence="1">
    <location>
        <begin position="269"/>
        <end position="290"/>
    </location>
</feature>
<dbReference type="SUPFAM" id="SSF56399">
    <property type="entry name" value="ADP-ribosylation"/>
    <property type="match status" value="1"/>
</dbReference>
<evidence type="ECO:0000256" key="2">
    <source>
        <dbReference type="SAM" id="SignalP"/>
    </source>
</evidence>
<sequence>MFYSVFVIAFTLLSLTPSLVAGVPAGFIYNNKLYVPSLLPPQEVRQNNGFVREGRNALALAYADKEVAYSEGLKKAEEKAGGNPNRETFYYYHIDTKNREDNFVLIKNQDTYDDRYKTEAWTRIFGAHRIPWEMIKGWTRNPPSPWPNVFVRKTNWEKKHPPGEYVAPERAPDSAPSSSRTPAQAPAPGHSVGQTHGLVPDYGPSSSREAPSSRGGRPPSRAPPPQHEADVPSSSRAPARRPAFVRPYSEEIGYVAGPSSILPEHHFPPWNPTPGMPPARRPPPPPGRQN</sequence>
<name>A0A4P7N6W6_PYROR</name>